<gene>
    <name evidence="1" type="ORF">LCY76_19865</name>
</gene>
<dbReference type="EMBL" id="JAIWJX010000002">
    <property type="protein sequence ID" value="MCK6258829.1"/>
    <property type="molecule type" value="Genomic_DNA"/>
</dbReference>
<dbReference type="RefSeq" id="WP_248254070.1">
    <property type="nucleotide sequence ID" value="NZ_JAIWJX010000002.1"/>
</dbReference>
<accession>A0A9X1XDM3</accession>
<dbReference type="Pfam" id="PF26421">
    <property type="entry name" value="Avidin_like"/>
    <property type="match status" value="1"/>
</dbReference>
<proteinExistence type="predicted"/>
<sequence length="122" mass="13865">MATYHNQVFVSVPEQDVQHERSPIYFTCIQEGLIVRATYTGDGIQCGRLVGMVDNEGELHFKYHHVNKHNELRGGVGRLVPEWLPDGRITLTGSWQGLDGLEQKKMKCHSFKGARHLNYTSV</sequence>
<protein>
    <submittedName>
        <fullName evidence="1">N-acetylglutamate synthase</fullName>
    </submittedName>
</protein>
<keyword evidence="2" id="KW-1185">Reference proteome</keyword>
<comment type="caution">
    <text evidence="1">The sequence shown here is derived from an EMBL/GenBank/DDBJ whole genome shotgun (WGS) entry which is preliminary data.</text>
</comment>
<dbReference type="Proteomes" id="UP001139011">
    <property type="component" value="Unassembled WGS sequence"/>
</dbReference>
<evidence type="ECO:0000313" key="2">
    <source>
        <dbReference type="Proteomes" id="UP001139011"/>
    </source>
</evidence>
<evidence type="ECO:0000313" key="1">
    <source>
        <dbReference type="EMBL" id="MCK6258829.1"/>
    </source>
</evidence>
<reference evidence="1" key="1">
    <citation type="submission" date="2021-09" db="EMBL/GenBank/DDBJ databases">
        <title>Genome analysis of Fictibacillus sp. KIGAM418 isolated from marine sediment.</title>
        <authorList>
            <person name="Seo M.-J."/>
            <person name="Cho E.-S."/>
            <person name="Hwang C.Y."/>
        </authorList>
    </citation>
    <scope>NUCLEOTIDE SEQUENCE</scope>
    <source>
        <strain evidence="1">KIGAM418</strain>
    </source>
</reference>
<dbReference type="InterPro" id="IPR058595">
    <property type="entry name" value="Avidin-like"/>
</dbReference>
<name>A0A9X1XDM3_9BACL</name>
<organism evidence="1 2">
    <name type="scientific">Fictibacillus marinisediminis</name>
    <dbReference type="NCBI Taxonomy" id="2878389"/>
    <lineage>
        <taxon>Bacteria</taxon>
        <taxon>Bacillati</taxon>
        <taxon>Bacillota</taxon>
        <taxon>Bacilli</taxon>
        <taxon>Bacillales</taxon>
        <taxon>Fictibacillaceae</taxon>
        <taxon>Fictibacillus</taxon>
    </lineage>
</organism>
<dbReference type="AlphaFoldDB" id="A0A9X1XDM3"/>